<dbReference type="EMBL" id="BSYO01000001">
    <property type="protein sequence ID" value="GMG98434.1"/>
    <property type="molecule type" value="Genomic_DNA"/>
</dbReference>
<gene>
    <name evidence="1" type="ORF">Nepgr_000274</name>
</gene>
<accession>A0AAD3P483</accession>
<dbReference type="AlphaFoldDB" id="A0AAD3P483"/>
<sequence>MVVGLRHLGTKGKALEYEKWGSLTGGPMQEMPPECGINGLELPVSSTPRQGTWWLGIWLWCRYWLRQLQSALIN</sequence>
<evidence type="ECO:0000313" key="1">
    <source>
        <dbReference type="EMBL" id="GMG98434.1"/>
    </source>
</evidence>
<proteinExistence type="predicted"/>
<evidence type="ECO:0000313" key="2">
    <source>
        <dbReference type="Proteomes" id="UP001279734"/>
    </source>
</evidence>
<keyword evidence="2" id="KW-1185">Reference proteome</keyword>
<organism evidence="1 2">
    <name type="scientific">Nepenthes gracilis</name>
    <name type="common">Slender pitcher plant</name>
    <dbReference type="NCBI Taxonomy" id="150966"/>
    <lineage>
        <taxon>Eukaryota</taxon>
        <taxon>Viridiplantae</taxon>
        <taxon>Streptophyta</taxon>
        <taxon>Embryophyta</taxon>
        <taxon>Tracheophyta</taxon>
        <taxon>Spermatophyta</taxon>
        <taxon>Magnoliopsida</taxon>
        <taxon>eudicotyledons</taxon>
        <taxon>Gunneridae</taxon>
        <taxon>Pentapetalae</taxon>
        <taxon>Caryophyllales</taxon>
        <taxon>Nepenthaceae</taxon>
        <taxon>Nepenthes</taxon>
    </lineage>
</organism>
<name>A0AAD3P483_NEPGR</name>
<comment type="caution">
    <text evidence="1">The sequence shown here is derived from an EMBL/GenBank/DDBJ whole genome shotgun (WGS) entry which is preliminary data.</text>
</comment>
<reference evidence="1" key="1">
    <citation type="submission" date="2023-05" db="EMBL/GenBank/DDBJ databases">
        <title>Nepenthes gracilis genome sequencing.</title>
        <authorList>
            <person name="Fukushima K."/>
        </authorList>
    </citation>
    <scope>NUCLEOTIDE SEQUENCE</scope>
    <source>
        <strain evidence="1">SING2019-196</strain>
    </source>
</reference>
<protein>
    <submittedName>
        <fullName evidence="1">Uncharacterized protein</fullName>
    </submittedName>
</protein>
<dbReference type="Proteomes" id="UP001279734">
    <property type="component" value="Unassembled WGS sequence"/>
</dbReference>